<keyword evidence="5 7" id="KW-0408">Iron</keyword>
<protein>
    <submittedName>
        <fullName evidence="8">Cytochrome P450</fullName>
    </submittedName>
</protein>
<dbReference type="InterPro" id="IPR036396">
    <property type="entry name" value="Cyt_P450_sf"/>
</dbReference>
<dbReference type="Proteomes" id="UP000295136">
    <property type="component" value="Unassembled WGS sequence"/>
</dbReference>
<evidence type="ECO:0000256" key="2">
    <source>
        <dbReference type="ARBA" id="ARBA00022617"/>
    </source>
</evidence>
<organism evidence="8 9">
    <name type="scientific">Nonomuraea mesophila</name>
    <dbReference type="NCBI Taxonomy" id="2530382"/>
    <lineage>
        <taxon>Bacteria</taxon>
        <taxon>Bacillati</taxon>
        <taxon>Actinomycetota</taxon>
        <taxon>Actinomycetes</taxon>
        <taxon>Streptosporangiales</taxon>
        <taxon>Streptosporangiaceae</taxon>
        <taxon>Nonomuraea</taxon>
    </lineage>
</organism>
<keyword evidence="9" id="KW-1185">Reference proteome</keyword>
<dbReference type="Gene3D" id="1.10.630.10">
    <property type="entry name" value="Cytochrome P450"/>
    <property type="match status" value="1"/>
</dbReference>
<sequence length="418" mass="46450">MREPTMTNIWHESFRAEPYPTYARLRGQAPVHQATGPMGSEFWLISRYTEARAALNDPRLAKHPSHAPAWLHNFGVGAADSPTPVGLNMLSSDPPDHTRLRRLTMKAFTPKRVERLRPRIQQITDELIANLAGLTRFDLIEDLAFPLPIIVICELLGIPGEDRDDFRTWTRALIPPSTPEGLASLRTAQTEMTEYLTRLVARKRDEIDHTSDLDNLPDLVSALIVARDEYDRLSEDELLGTIRILLTAGHHTTVNLIGNAMLALLRHPDQLELLRARPDLLPGAIEELLRYDGPFEHATPRFATEDIEIAGVTIPAGSVVAVVLSAANRDPAYLPGPDRLDVTRTNHSHLAFGHGIHFCLGAPLARLEGQIAIGTLLRALPEMTLACPPEDLRWWAGGITPVFRGLEALPIRVGPFKR</sequence>
<gene>
    <name evidence="8" type="ORF">E1295_25980</name>
</gene>
<evidence type="ECO:0000313" key="9">
    <source>
        <dbReference type="Proteomes" id="UP000295136"/>
    </source>
</evidence>
<reference evidence="8 9" key="1">
    <citation type="submission" date="2019-03" db="EMBL/GenBank/DDBJ databases">
        <title>Draft genome sequences of novel Actinobacteria.</title>
        <authorList>
            <person name="Sahin N."/>
            <person name="Ay H."/>
            <person name="Saygin H."/>
        </authorList>
    </citation>
    <scope>NUCLEOTIDE SEQUENCE [LARGE SCALE GENOMIC DNA]</scope>
    <source>
        <strain evidence="8 9">6K102</strain>
    </source>
</reference>
<evidence type="ECO:0000256" key="4">
    <source>
        <dbReference type="ARBA" id="ARBA00023002"/>
    </source>
</evidence>
<proteinExistence type="inferred from homology"/>
<dbReference type="InterPro" id="IPR017972">
    <property type="entry name" value="Cyt_P450_CS"/>
</dbReference>
<comment type="similarity">
    <text evidence="1 7">Belongs to the cytochrome P450 family.</text>
</comment>
<keyword evidence="3 7" id="KW-0479">Metal-binding</keyword>
<dbReference type="GO" id="GO:0005506">
    <property type="term" value="F:iron ion binding"/>
    <property type="evidence" value="ECO:0007669"/>
    <property type="project" value="InterPro"/>
</dbReference>
<dbReference type="CDD" id="cd11029">
    <property type="entry name" value="CYP107-like"/>
    <property type="match status" value="1"/>
</dbReference>
<dbReference type="FunFam" id="1.10.630.10:FF:000018">
    <property type="entry name" value="Cytochrome P450 monooxygenase"/>
    <property type="match status" value="1"/>
</dbReference>
<evidence type="ECO:0000256" key="1">
    <source>
        <dbReference type="ARBA" id="ARBA00010617"/>
    </source>
</evidence>
<comment type="caution">
    <text evidence="8">The sequence shown here is derived from an EMBL/GenBank/DDBJ whole genome shotgun (WGS) entry which is preliminary data.</text>
</comment>
<dbReference type="GO" id="GO:0020037">
    <property type="term" value="F:heme binding"/>
    <property type="evidence" value="ECO:0007669"/>
    <property type="project" value="InterPro"/>
</dbReference>
<dbReference type="PANTHER" id="PTHR46696">
    <property type="entry name" value="P450, PUTATIVE (EUROFUNG)-RELATED"/>
    <property type="match status" value="1"/>
</dbReference>
<dbReference type="GO" id="GO:0004497">
    <property type="term" value="F:monooxygenase activity"/>
    <property type="evidence" value="ECO:0007669"/>
    <property type="project" value="UniProtKB-KW"/>
</dbReference>
<dbReference type="AlphaFoldDB" id="A0A4R5F7B9"/>
<evidence type="ECO:0000256" key="7">
    <source>
        <dbReference type="RuleBase" id="RU000461"/>
    </source>
</evidence>
<dbReference type="PRINTS" id="PR00359">
    <property type="entry name" value="BP450"/>
</dbReference>
<dbReference type="SUPFAM" id="SSF48264">
    <property type="entry name" value="Cytochrome P450"/>
    <property type="match status" value="1"/>
</dbReference>
<dbReference type="Pfam" id="PF00067">
    <property type="entry name" value="p450"/>
    <property type="match status" value="1"/>
</dbReference>
<keyword evidence="2 7" id="KW-0349">Heme</keyword>
<dbReference type="EMBL" id="SMLD01000075">
    <property type="protein sequence ID" value="TDE43723.1"/>
    <property type="molecule type" value="Genomic_DNA"/>
</dbReference>
<evidence type="ECO:0000256" key="3">
    <source>
        <dbReference type="ARBA" id="ARBA00022723"/>
    </source>
</evidence>
<evidence type="ECO:0000256" key="5">
    <source>
        <dbReference type="ARBA" id="ARBA00023004"/>
    </source>
</evidence>
<dbReference type="InterPro" id="IPR002397">
    <property type="entry name" value="Cyt_P450_B"/>
</dbReference>
<evidence type="ECO:0000256" key="6">
    <source>
        <dbReference type="ARBA" id="ARBA00023033"/>
    </source>
</evidence>
<dbReference type="GO" id="GO:0016705">
    <property type="term" value="F:oxidoreductase activity, acting on paired donors, with incorporation or reduction of molecular oxygen"/>
    <property type="evidence" value="ECO:0007669"/>
    <property type="project" value="InterPro"/>
</dbReference>
<keyword evidence="6 7" id="KW-0503">Monooxygenase</keyword>
<evidence type="ECO:0000313" key="8">
    <source>
        <dbReference type="EMBL" id="TDE43723.1"/>
    </source>
</evidence>
<name>A0A4R5F7B9_9ACTN</name>
<dbReference type="InterPro" id="IPR001128">
    <property type="entry name" value="Cyt_P450"/>
</dbReference>
<dbReference type="PANTHER" id="PTHR46696:SF1">
    <property type="entry name" value="CYTOCHROME P450 YJIB-RELATED"/>
    <property type="match status" value="1"/>
</dbReference>
<dbReference type="PROSITE" id="PS00086">
    <property type="entry name" value="CYTOCHROME_P450"/>
    <property type="match status" value="1"/>
</dbReference>
<accession>A0A4R5F7B9</accession>
<keyword evidence="4 7" id="KW-0560">Oxidoreductase</keyword>